<reference evidence="1 2" key="1">
    <citation type="submission" date="2016-10" db="EMBL/GenBank/DDBJ databases">
        <authorList>
            <person name="de Groot N.N."/>
        </authorList>
    </citation>
    <scope>NUCLEOTIDE SEQUENCE [LARGE SCALE GENOMIC DNA]</scope>
    <source>
        <strain evidence="1 2">DSM 43941</strain>
    </source>
</reference>
<organism evidence="1 2">
    <name type="scientific">Actinoplanes derwentensis</name>
    <dbReference type="NCBI Taxonomy" id="113562"/>
    <lineage>
        <taxon>Bacteria</taxon>
        <taxon>Bacillati</taxon>
        <taxon>Actinomycetota</taxon>
        <taxon>Actinomycetes</taxon>
        <taxon>Micromonosporales</taxon>
        <taxon>Micromonosporaceae</taxon>
        <taxon>Actinoplanes</taxon>
    </lineage>
</organism>
<sequence>MMSDDPRERPHVLSFAEPVASEDTATVIAAVATLLAFAGQRVLVIDGDRARLRLEREFARLPTVDIADRPEVGDYLAGLLEDPAWGRMFRGIKIARHLIPEPAGRLDLATLARPGRADALPGADRVISRLRYDYVLISAPAGDSGGAVAGLSDTTVVSFRLNEASARPAALATTRLLSGAPAGRGVLPLATTSEDEVHRAVAESATARVFEQIVGGRGPRPVVLALPPGLHPLFVLTAGEIPAGITGLLAAIGAPPFPDGSPVPPRIRSGYRLADAGVDGGTVLVAAPGRLRAWREWIVTDLEGLGVRVRVLDAASAPGPDVRTVLVVGADDELPDPLRRAVGAVLDNGSESPELLHVRVALQHQVPSPSVDLTVQKPEVATARLQAALFLVPRLPAPARGWPIRFPGAPAPTEPISNFVNTRYDFVGREADLDRVRDLLLDGRIALINGEPGTGRRELLAEYSRRFRHDYDVCWWIPAGDRSEARRQLATLRTEETRQGVRGSPRRLLIFHNADDLEALRGLVPEGETTHVLVTSESGRAADLPRLTGRPAGSVTARPFTPDEGTEILARYLPSLSREDGTALVARLGGAPLAVHLAATTLVTRIPAYRKQGLVGDQLVRAAVDEYRNRIDAETGGDPVRHALAVVLEDLAAAGTWGRSTIALARLCSFLSPDGVSLWLLRHPAFLSGLTSLVPREDARAGTPGIEAGPILLGHDGIPALAPGIERLDADPAVVDQIIWLGARHGLFAIDWDSGALRMHRLIQDGVRTLTSVGLDAVQEVLIEALAACAPSDAQVLYERSADTQVELGRHLRHSGALTSKSRAARTWVVKQVRYVALYGDDDQRRAVLLQADAVAELWTAAPADEDVRLRLDGERANLRAALGQHAVAVELFGQAQATMRTVLPADHIRNFLLARGKGRSLRGVGRFADALVQDDIAFEGFRRTTGEDNPNTLWAANNLAFSQFLTGNLREALTMGRHVLDRWLDLQGWSGPEAWRSAVNLALYLREIGRYDESDDILRAARYRTQQRRGADLAQDRVLRISRHRAALDRMTGRPARAESTDRRLLTEYRRDFGDDNTETLLCALACAADAHLLGRSAEALAEALPVIERYRGQIADGHPYAALCLINLSAIQISADPGRAVATADEAWLSLRGTLGARHPWSVAARINLLVAQAPAADPAESRRALAQLASGSARTLTDSHPFARVAAANARPGNPLASVIVDVPPT</sequence>
<evidence type="ECO:0000313" key="2">
    <source>
        <dbReference type="Proteomes" id="UP000198688"/>
    </source>
</evidence>
<dbReference type="Gene3D" id="3.40.50.300">
    <property type="entry name" value="P-loop containing nucleotide triphosphate hydrolases"/>
    <property type="match status" value="2"/>
</dbReference>
<dbReference type="STRING" id="113562.SAMN04489716_1006"/>
<protein>
    <recommendedName>
        <fullName evidence="3">Tetratricopeptide repeat-containing protein</fullName>
    </recommendedName>
</protein>
<name>A0A1H1T0Z6_9ACTN</name>
<dbReference type="InterPro" id="IPR027417">
    <property type="entry name" value="P-loop_NTPase"/>
</dbReference>
<proteinExistence type="predicted"/>
<dbReference type="PANTHER" id="PTHR46082">
    <property type="entry name" value="ATP/GTP-BINDING PROTEIN-RELATED"/>
    <property type="match status" value="1"/>
</dbReference>
<dbReference type="PANTHER" id="PTHR46082:SF6">
    <property type="entry name" value="AAA+ ATPASE DOMAIN-CONTAINING PROTEIN-RELATED"/>
    <property type="match status" value="1"/>
</dbReference>
<accession>A0A1H1T0Z6</accession>
<dbReference type="EMBL" id="LT629758">
    <property type="protein sequence ID" value="SDS53844.1"/>
    <property type="molecule type" value="Genomic_DNA"/>
</dbReference>
<dbReference type="InterPro" id="IPR053137">
    <property type="entry name" value="NLR-like"/>
</dbReference>
<dbReference type="InterPro" id="IPR011990">
    <property type="entry name" value="TPR-like_helical_dom_sf"/>
</dbReference>
<gene>
    <name evidence="1" type="ORF">SAMN04489716_1006</name>
</gene>
<dbReference type="Proteomes" id="UP000198688">
    <property type="component" value="Chromosome I"/>
</dbReference>
<dbReference type="SUPFAM" id="SSF48452">
    <property type="entry name" value="TPR-like"/>
    <property type="match status" value="1"/>
</dbReference>
<keyword evidence="2" id="KW-1185">Reference proteome</keyword>
<evidence type="ECO:0008006" key="3">
    <source>
        <dbReference type="Google" id="ProtNLM"/>
    </source>
</evidence>
<dbReference type="Pfam" id="PF13424">
    <property type="entry name" value="TPR_12"/>
    <property type="match status" value="1"/>
</dbReference>
<dbReference type="NCBIfam" id="NF040586">
    <property type="entry name" value="FxSxx_TPR"/>
    <property type="match status" value="1"/>
</dbReference>
<evidence type="ECO:0000313" key="1">
    <source>
        <dbReference type="EMBL" id="SDS53844.1"/>
    </source>
</evidence>
<dbReference type="SUPFAM" id="SSF52540">
    <property type="entry name" value="P-loop containing nucleoside triphosphate hydrolases"/>
    <property type="match status" value="1"/>
</dbReference>
<dbReference type="Gene3D" id="1.25.40.10">
    <property type="entry name" value="Tetratricopeptide repeat domain"/>
    <property type="match status" value="2"/>
</dbReference>
<dbReference type="AlphaFoldDB" id="A0A1H1T0Z6"/>